<feature type="compositionally biased region" description="Basic and acidic residues" evidence="1">
    <location>
        <begin position="52"/>
        <end position="78"/>
    </location>
</feature>
<organism evidence="2">
    <name type="scientific">Angiostrongylus costaricensis</name>
    <name type="common">Nematode worm</name>
    <dbReference type="NCBI Taxonomy" id="334426"/>
    <lineage>
        <taxon>Eukaryota</taxon>
        <taxon>Metazoa</taxon>
        <taxon>Ecdysozoa</taxon>
        <taxon>Nematoda</taxon>
        <taxon>Chromadorea</taxon>
        <taxon>Rhabditida</taxon>
        <taxon>Rhabditina</taxon>
        <taxon>Rhabditomorpha</taxon>
        <taxon>Strongyloidea</taxon>
        <taxon>Metastrongylidae</taxon>
        <taxon>Angiostrongylus</taxon>
    </lineage>
</organism>
<feature type="compositionally biased region" description="Basic and acidic residues" evidence="1">
    <location>
        <begin position="106"/>
        <end position="117"/>
    </location>
</feature>
<dbReference type="WBParaSite" id="ACOC_0000821801-mRNA-1">
    <property type="protein sequence ID" value="ACOC_0000821801-mRNA-1"/>
    <property type="gene ID" value="ACOC_0000821801"/>
</dbReference>
<sequence length="493" mass="54986">LPDDEPEAQITIPLGKKKPEAADQEELPADEISKPTPKDPKQVFKKPQPSKTPDEPTSMKKPATEPDKKNIPKVKLPDDEPEAQITIPLGKKKPQAAEEEELPADEISKPTLKDPKQAFKKPQPIRASGEPTPKKRPVSGPDKENIPKVKLRGDEPETIPLKKKKPKRKPGKSKSPDNNQEKGIPLKKRWVPPVKILEPPIPMPPNEKTLAEMNKEERIPPVQRYSKKPKSVDVFIPFVIPWEQWPAIMTQEGMGAFGKPRDAAIKVDPGSKELKQGDLKSETVIPLLNDNRGQANRSGMLPFGSRRLNLGVIVDNHKYFMQDVSNKRFLCQKGSSEGIIPLLGRGAIDHGHLKAGDLRPQVIAQFHRSTTNHLHDSFIQVVNVEYTDKMDPGMDKSSHAFISRYFASNSKEKVGTNIIDRRRGEVAPCGPQARDSEQMIPLMFDGRSVEQKEGSEFGSFRPLITTATGGYIMTYDDELRCKNAIPFQVSANA</sequence>
<feature type="compositionally biased region" description="Basic and acidic residues" evidence="1">
    <location>
        <begin position="31"/>
        <end position="42"/>
    </location>
</feature>
<accession>A0A0R3PRR0</accession>
<protein>
    <submittedName>
        <fullName evidence="2">TonB-dependent receptor</fullName>
    </submittedName>
</protein>
<proteinExistence type="predicted"/>
<feature type="region of interest" description="Disordered" evidence="1">
    <location>
        <begin position="1"/>
        <end position="186"/>
    </location>
</feature>
<feature type="compositionally biased region" description="Basic residues" evidence="1">
    <location>
        <begin position="161"/>
        <end position="172"/>
    </location>
</feature>
<dbReference type="AlphaFoldDB" id="A0A0R3PRR0"/>
<evidence type="ECO:0000313" key="2">
    <source>
        <dbReference type="WBParaSite" id="ACOC_0000821801-mRNA-1"/>
    </source>
</evidence>
<name>A0A0R3PRR0_ANGCS</name>
<reference evidence="2" key="1">
    <citation type="submission" date="2017-02" db="UniProtKB">
        <authorList>
            <consortium name="WormBaseParasite"/>
        </authorList>
    </citation>
    <scope>IDENTIFICATION</scope>
</reference>
<evidence type="ECO:0000256" key="1">
    <source>
        <dbReference type="SAM" id="MobiDB-lite"/>
    </source>
</evidence>
<dbReference type="OMA" id="IMTQEGM"/>
<feature type="compositionally biased region" description="Basic and acidic residues" evidence="1">
    <location>
        <begin position="141"/>
        <end position="155"/>
    </location>
</feature>